<name>A0A174SU55_9FIRM</name>
<organism evidence="1 2">
    <name type="scientific">Hungatella hathewayi</name>
    <dbReference type="NCBI Taxonomy" id="154046"/>
    <lineage>
        <taxon>Bacteria</taxon>
        <taxon>Bacillati</taxon>
        <taxon>Bacillota</taxon>
        <taxon>Clostridia</taxon>
        <taxon>Lachnospirales</taxon>
        <taxon>Lachnospiraceae</taxon>
        <taxon>Hungatella</taxon>
    </lineage>
</organism>
<evidence type="ECO:0000313" key="1">
    <source>
        <dbReference type="EMBL" id="GKH02128.1"/>
    </source>
</evidence>
<dbReference type="PROSITE" id="PS00041">
    <property type="entry name" value="HTH_ARAC_FAMILY_1"/>
    <property type="match status" value="1"/>
</dbReference>
<accession>A0A174SU55</accession>
<dbReference type="Proteomes" id="UP001055091">
    <property type="component" value="Unassembled WGS sequence"/>
</dbReference>
<sequence>MHYDSVLMYVRKVLENRGIPSFLFREPFEDIESLDMGLRESLMEDFDKNKSFKKLTECCKEHTLYYFTDNYYCTYVCMWLPASDTAEFFITGPFTYVEINKMNYYKLLSNLEVPAALLPILKTYYYNIAFVSSESQFNNLMETLAEIIWQGVDQYTVAEIKGNIWNAPDDNHYLTSLPETIYLSPVNTISLEKRYEAENQLMQAVSQGNQELLNQALASFENRRLIPRLADSLRDYKNYMVIYNTILRKAAEQGYVHPVYLDEISSKYAKKIENLTTPQDTSLMKEMARKYCLLVRNYSVRGYSPVIQKVINQINLNLTSDLGLKDLSEMFHISANYLSSLFKKEMGITLTDYVNKRRVEQAVFYLNTTDMQIQTIASYCGIQDINYFTRIFKKFIGMTPSKFREQISRHH</sequence>
<dbReference type="EMBL" id="BQNJ01000001">
    <property type="protein sequence ID" value="GKH02128.1"/>
    <property type="molecule type" value="Genomic_DNA"/>
</dbReference>
<dbReference type="GO" id="GO:0043565">
    <property type="term" value="F:sequence-specific DNA binding"/>
    <property type="evidence" value="ECO:0007669"/>
    <property type="project" value="InterPro"/>
</dbReference>
<dbReference type="SMART" id="SM00342">
    <property type="entry name" value="HTH_ARAC"/>
    <property type="match status" value="1"/>
</dbReference>
<protein>
    <submittedName>
        <fullName evidence="1">Uncharacterized protein</fullName>
    </submittedName>
</protein>
<dbReference type="SUPFAM" id="SSF46689">
    <property type="entry name" value="Homeodomain-like"/>
    <property type="match status" value="2"/>
</dbReference>
<dbReference type="PANTHER" id="PTHR43280:SF2">
    <property type="entry name" value="HTH-TYPE TRANSCRIPTIONAL REGULATOR EXSA"/>
    <property type="match status" value="1"/>
</dbReference>
<dbReference type="InterPro" id="IPR009057">
    <property type="entry name" value="Homeodomain-like_sf"/>
</dbReference>
<dbReference type="Gene3D" id="1.10.10.60">
    <property type="entry name" value="Homeodomain-like"/>
    <property type="match status" value="2"/>
</dbReference>
<comment type="caution">
    <text evidence="1">The sequence shown here is derived from an EMBL/GenBank/DDBJ whole genome shotgun (WGS) entry which is preliminary data.</text>
</comment>
<dbReference type="Pfam" id="PF12833">
    <property type="entry name" value="HTH_18"/>
    <property type="match status" value="1"/>
</dbReference>
<evidence type="ECO:0000313" key="2">
    <source>
        <dbReference type="Proteomes" id="UP001055091"/>
    </source>
</evidence>
<dbReference type="InterPro" id="IPR018060">
    <property type="entry name" value="HTH_AraC"/>
</dbReference>
<proteinExistence type="predicted"/>
<dbReference type="InterPro" id="IPR020449">
    <property type="entry name" value="Tscrpt_reg_AraC-type_HTH"/>
</dbReference>
<reference evidence="1" key="1">
    <citation type="submission" date="2022-01" db="EMBL/GenBank/DDBJ databases">
        <title>Novel bile acid biosynthetic pathways are enriched in the microbiome of centenarians.</title>
        <authorList>
            <person name="Sato Y."/>
            <person name="Atarashi K."/>
            <person name="Plichta R.D."/>
            <person name="Arai Y."/>
            <person name="Sasajima S."/>
            <person name="Kearney M.S."/>
            <person name="Suda W."/>
            <person name="Takeshita K."/>
            <person name="Sasaki T."/>
            <person name="Okamoto S."/>
            <person name="Skelly N.A."/>
            <person name="Okamura Y."/>
            <person name="Vlamakis H."/>
            <person name="Li Y."/>
            <person name="Tanoue T."/>
            <person name="Takei H."/>
            <person name="Nittono H."/>
            <person name="Narushima S."/>
            <person name="Irie J."/>
            <person name="Itoh H."/>
            <person name="Moriya K."/>
            <person name="Sugiura Y."/>
            <person name="Suematsu M."/>
            <person name="Moritoki N."/>
            <person name="Shibata S."/>
            <person name="Littman R.D."/>
            <person name="Fischbach A.M."/>
            <person name="Uwamino Y."/>
            <person name="Inoue T."/>
            <person name="Honda A."/>
            <person name="Hattori M."/>
            <person name="Murai T."/>
            <person name="Xavier J.R."/>
            <person name="Hirose N."/>
            <person name="Honda K."/>
        </authorList>
    </citation>
    <scope>NUCLEOTIDE SEQUENCE</scope>
    <source>
        <strain evidence="1">CE91-St55</strain>
    </source>
</reference>
<dbReference type="PROSITE" id="PS01124">
    <property type="entry name" value="HTH_ARAC_FAMILY_2"/>
    <property type="match status" value="1"/>
</dbReference>
<dbReference type="AlphaFoldDB" id="A0A174SU55"/>
<dbReference type="InterPro" id="IPR018062">
    <property type="entry name" value="HTH_AraC-typ_CS"/>
</dbReference>
<gene>
    <name evidence="1" type="ORF">CE91St55_41090</name>
</gene>
<dbReference type="PANTHER" id="PTHR43280">
    <property type="entry name" value="ARAC-FAMILY TRANSCRIPTIONAL REGULATOR"/>
    <property type="match status" value="1"/>
</dbReference>
<dbReference type="RefSeq" id="WP_055650258.1">
    <property type="nucleotide sequence ID" value="NZ_BQNJ01000001.1"/>
</dbReference>
<dbReference type="GO" id="GO:0003700">
    <property type="term" value="F:DNA-binding transcription factor activity"/>
    <property type="evidence" value="ECO:0007669"/>
    <property type="project" value="InterPro"/>
</dbReference>
<dbReference type="PRINTS" id="PR00032">
    <property type="entry name" value="HTHARAC"/>
</dbReference>